<feature type="domain" description="KRAB" evidence="2">
    <location>
        <begin position="3"/>
        <end position="166"/>
    </location>
</feature>
<reference evidence="4" key="2">
    <citation type="journal article" date="2013" name="Nat. Commun.">
        <title>Genome of the Chinese tree shrew.</title>
        <authorList>
            <person name="Fan Y."/>
            <person name="Huang Z.Y."/>
            <person name="Cao C.C."/>
            <person name="Chen C.S."/>
            <person name="Chen Y.X."/>
            <person name="Fan D.D."/>
            <person name="He J."/>
            <person name="Hou H.L."/>
            <person name="Hu L."/>
            <person name="Hu X.T."/>
            <person name="Jiang X.T."/>
            <person name="Lai R."/>
            <person name="Lang Y.S."/>
            <person name="Liang B."/>
            <person name="Liao S.G."/>
            <person name="Mu D."/>
            <person name="Ma Y.Y."/>
            <person name="Niu Y.Y."/>
            <person name="Sun X.Q."/>
            <person name="Xia J.Q."/>
            <person name="Xiao J."/>
            <person name="Xiong Z.Q."/>
            <person name="Xu L."/>
            <person name="Yang L."/>
            <person name="Zhang Y."/>
            <person name="Zhao W."/>
            <person name="Zhao X.D."/>
            <person name="Zheng Y.T."/>
            <person name="Zhou J.M."/>
            <person name="Zhu Y.B."/>
            <person name="Zhang G.J."/>
            <person name="Wang J."/>
            <person name="Yao Y.G."/>
        </authorList>
    </citation>
    <scope>NUCLEOTIDE SEQUENCE [LARGE SCALE GENOMIC DNA]</scope>
</reference>
<dbReference type="PANTHER" id="PTHR23232">
    <property type="entry name" value="KRAB DOMAIN C2H2 ZINC FINGER"/>
    <property type="match status" value="1"/>
</dbReference>
<dbReference type="Proteomes" id="UP000011518">
    <property type="component" value="Unassembled WGS sequence"/>
</dbReference>
<dbReference type="SUPFAM" id="SSF143113">
    <property type="entry name" value="NAP-like"/>
    <property type="match status" value="1"/>
</dbReference>
<organism evidence="3 4">
    <name type="scientific">Tupaia chinensis</name>
    <name type="common">Chinese tree shrew</name>
    <name type="synonym">Tupaia belangeri chinensis</name>
    <dbReference type="NCBI Taxonomy" id="246437"/>
    <lineage>
        <taxon>Eukaryota</taxon>
        <taxon>Metazoa</taxon>
        <taxon>Chordata</taxon>
        <taxon>Craniata</taxon>
        <taxon>Vertebrata</taxon>
        <taxon>Euteleostomi</taxon>
        <taxon>Mammalia</taxon>
        <taxon>Eutheria</taxon>
        <taxon>Euarchontoglires</taxon>
        <taxon>Scandentia</taxon>
        <taxon>Tupaiidae</taxon>
        <taxon>Tupaia</taxon>
    </lineage>
</organism>
<name>L8Y7W3_TUPCH</name>
<evidence type="ECO:0000259" key="2">
    <source>
        <dbReference type="PROSITE" id="PS50805"/>
    </source>
</evidence>
<dbReference type="GO" id="GO:0006355">
    <property type="term" value="P:regulation of DNA-templated transcription"/>
    <property type="evidence" value="ECO:0007669"/>
    <property type="project" value="InterPro"/>
</dbReference>
<dbReference type="Gene3D" id="6.10.140.140">
    <property type="match status" value="1"/>
</dbReference>
<dbReference type="InParanoid" id="L8Y7W3"/>
<dbReference type="EMBL" id="KB364449">
    <property type="protein sequence ID" value="ELV12503.1"/>
    <property type="molecule type" value="Genomic_DNA"/>
</dbReference>
<dbReference type="InterPro" id="IPR037231">
    <property type="entry name" value="NAP-like_sf"/>
</dbReference>
<evidence type="ECO:0000313" key="3">
    <source>
        <dbReference type="EMBL" id="ELV12503.1"/>
    </source>
</evidence>
<feature type="region of interest" description="Disordered" evidence="1">
    <location>
        <begin position="93"/>
        <end position="134"/>
    </location>
</feature>
<dbReference type="SUPFAM" id="SSF109640">
    <property type="entry name" value="KRAB domain (Kruppel-associated box)"/>
    <property type="match status" value="1"/>
</dbReference>
<feature type="compositionally biased region" description="Acidic residues" evidence="1">
    <location>
        <begin position="262"/>
        <end position="288"/>
    </location>
</feature>
<dbReference type="Pfam" id="PF01352">
    <property type="entry name" value="KRAB"/>
    <property type="match status" value="1"/>
</dbReference>
<gene>
    <name evidence="3" type="ORF">TREES_T100001296</name>
</gene>
<dbReference type="PROSITE" id="PS50805">
    <property type="entry name" value="KRAB"/>
    <property type="match status" value="1"/>
</dbReference>
<dbReference type="InterPro" id="IPR001909">
    <property type="entry name" value="KRAB"/>
</dbReference>
<dbReference type="InterPro" id="IPR036051">
    <property type="entry name" value="KRAB_dom_sf"/>
</dbReference>
<dbReference type="PANTHER" id="PTHR23232:SF119">
    <property type="entry name" value="ZINC FINGER PROTEIN 383"/>
    <property type="match status" value="1"/>
</dbReference>
<evidence type="ECO:0000256" key="1">
    <source>
        <dbReference type="SAM" id="MobiDB-lite"/>
    </source>
</evidence>
<dbReference type="AlphaFoldDB" id="L8Y7W3"/>
<dbReference type="CDD" id="cd07765">
    <property type="entry name" value="KRAB_A-box"/>
    <property type="match status" value="1"/>
</dbReference>
<feature type="region of interest" description="Disordered" evidence="1">
    <location>
        <begin position="262"/>
        <end position="305"/>
    </location>
</feature>
<evidence type="ECO:0000313" key="4">
    <source>
        <dbReference type="Proteomes" id="UP000011518"/>
    </source>
</evidence>
<sequence length="305" mass="36030">GSVMFNDVSIVFSQEEWAYLDLEQKDLYRDVMLENYSNLVSLGCRSSSPTWASVIKRIRKPTTQMLRWMVCTKRRPKNVKMNMRRMRMVRRKFDEDEDEDVEGEEDEVGGEEEEFGYGEVDEEDEDEEEEESEKGYFISKPDVISLLEQGKEPWKVLRKRRRYSDLENKYEAMKLTSENEIYEINLSQWKIMERIKNHGLKGLILKSNWDSKRNPLTASGDRESLDKNSEFMLASDYETRHFFCERIVLQAVLYFTGEDIEDADNFEEGEEGEEEELGDEEGKDEYDAEINPNEEPSQLVECKQQ</sequence>
<reference evidence="4" key="1">
    <citation type="submission" date="2012-07" db="EMBL/GenBank/DDBJ databases">
        <title>Genome of the Chinese tree shrew, a rising model animal genetically related to primates.</title>
        <authorList>
            <person name="Zhang G."/>
            <person name="Fan Y."/>
            <person name="Yao Y."/>
            <person name="Huang Z."/>
        </authorList>
    </citation>
    <scope>NUCLEOTIDE SEQUENCE [LARGE SCALE GENOMIC DNA]</scope>
</reference>
<dbReference type="SMART" id="SM00349">
    <property type="entry name" value="KRAB"/>
    <property type="match status" value="1"/>
</dbReference>
<feature type="compositionally biased region" description="Acidic residues" evidence="1">
    <location>
        <begin position="95"/>
        <end position="132"/>
    </location>
</feature>
<proteinExistence type="predicted"/>
<protein>
    <submittedName>
        <fullName evidence="3">Zinc finger protein 82 like protein</fullName>
    </submittedName>
</protein>
<dbReference type="InterPro" id="IPR050169">
    <property type="entry name" value="Krueppel_C2H2_ZnF"/>
</dbReference>
<keyword evidence="4" id="KW-1185">Reference proteome</keyword>
<feature type="non-terminal residue" evidence="3">
    <location>
        <position position="1"/>
    </location>
</feature>
<accession>L8Y7W3</accession>